<evidence type="ECO:0000313" key="3">
    <source>
        <dbReference type="EMBL" id="GKT46331.1"/>
    </source>
</evidence>
<feature type="chain" id="PRO_5041256832" evidence="2">
    <location>
        <begin position="24"/>
        <end position="212"/>
    </location>
</feature>
<accession>A0AA37LCX5</accession>
<dbReference type="AlphaFoldDB" id="A0AA37LCX5"/>
<dbReference type="RefSeq" id="XP_049128681.1">
    <property type="nucleotide sequence ID" value="XM_049272724.1"/>
</dbReference>
<reference evidence="3 4" key="1">
    <citation type="submission" date="2022-03" db="EMBL/GenBank/DDBJ databases">
        <title>Genome data of Colletotrichum spp.</title>
        <authorList>
            <person name="Utami Y.D."/>
            <person name="Hiruma K."/>
        </authorList>
    </citation>
    <scope>NUCLEOTIDE SEQUENCE [LARGE SCALE GENOMIC DNA]</scope>
    <source>
        <strain evidence="3 4">MAFF 239500</strain>
    </source>
</reference>
<feature type="compositionally biased region" description="Gly residues" evidence="1">
    <location>
        <begin position="181"/>
        <end position="190"/>
    </location>
</feature>
<dbReference type="GeneID" id="73327314"/>
<protein>
    <submittedName>
        <fullName evidence="3">Uncharacterized protein</fullName>
    </submittedName>
</protein>
<feature type="compositionally biased region" description="Gly residues" evidence="1">
    <location>
        <begin position="160"/>
        <end position="170"/>
    </location>
</feature>
<keyword evidence="4" id="KW-1185">Reference proteome</keyword>
<feature type="region of interest" description="Disordered" evidence="1">
    <location>
        <begin position="55"/>
        <end position="79"/>
    </location>
</feature>
<dbReference type="EMBL" id="BQXU01000015">
    <property type="protein sequence ID" value="GKT46331.1"/>
    <property type="molecule type" value="Genomic_DNA"/>
</dbReference>
<feature type="signal peptide" evidence="2">
    <location>
        <begin position="1"/>
        <end position="23"/>
    </location>
</feature>
<sequence>MHVSSLRQAATLGMTFYVAATVAAPVALPAADNVDEAAGIVEAPDDFVAARNEPTYLRGDTDNEVQQGQTPDKRGIDDDIGKLFNKGISGTGDIKGSGSFNEKNGQFKGDIKGNIDGGKLGKVKGEIKGDGSVNEKGAKVKGDIKGSVDGGKAGKANGEIKGGGSVNGKGGKVKGEVKGNVNGGKGGGSKTGDIKTGSGNKGGNKGSKKGGK</sequence>
<evidence type="ECO:0000313" key="4">
    <source>
        <dbReference type="Proteomes" id="UP001055115"/>
    </source>
</evidence>
<keyword evidence="2" id="KW-0732">Signal</keyword>
<evidence type="ECO:0000256" key="1">
    <source>
        <dbReference type="SAM" id="MobiDB-lite"/>
    </source>
</evidence>
<organism evidence="3 4">
    <name type="scientific">Colletotrichum spaethianum</name>
    <dbReference type="NCBI Taxonomy" id="700344"/>
    <lineage>
        <taxon>Eukaryota</taxon>
        <taxon>Fungi</taxon>
        <taxon>Dikarya</taxon>
        <taxon>Ascomycota</taxon>
        <taxon>Pezizomycotina</taxon>
        <taxon>Sordariomycetes</taxon>
        <taxon>Hypocreomycetidae</taxon>
        <taxon>Glomerellales</taxon>
        <taxon>Glomerellaceae</taxon>
        <taxon>Colletotrichum</taxon>
        <taxon>Colletotrichum spaethianum species complex</taxon>
    </lineage>
</organism>
<proteinExistence type="predicted"/>
<evidence type="ECO:0000256" key="2">
    <source>
        <dbReference type="SAM" id="SignalP"/>
    </source>
</evidence>
<feature type="compositionally biased region" description="Basic and acidic residues" evidence="1">
    <location>
        <begin position="136"/>
        <end position="146"/>
    </location>
</feature>
<gene>
    <name evidence="3" type="ORF">ColSpa_06512</name>
</gene>
<comment type="caution">
    <text evidence="3">The sequence shown here is derived from an EMBL/GenBank/DDBJ whole genome shotgun (WGS) entry which is preliminary data.</text>
</comment>
<name>A0AA37LCX5_9PEZI</name>
<dbReference type="Proteomes" id="UP001055115">
    <property type="component" value="Unassembled WGS sequence"/>
</dbReference>
<feature type="region of interest" description="Disordered" evidence="1">
    <location>
        <begin position="128"/>
        <end position="212"/>
    </location>
</feature>